<feature type="domain" description="Magnesium transporter MgtE intracellular" evidence="2">
    <location>
        <begin position="118"/>
        <end position="185"/>
    </location>
</feature>
<dbReference type="SUPFAM" id="SSF158791">
    <property type="entry name" value="MgtE N-terminal domain-like"/>
    <property type="match status" value="1"/>
</dbReference>
<dbReference type="Pfam" id="PF03448">
    <property type="entry name" value="MgtE_N"/>
    <property type="match status" value="1"/>
</dbReference>
<dbReference type="Proteomes" id="UP000305888">
    <property type="component" value="Plasmid pD4M1D"/>
</dbReference>
<keyword evidence="3" id="KW-0614">Plasmid</keyword>
<dbReference type="OrthoDB" id="9791432at2"/>
<geneLocation type="plasmid" evidence="4">
    <name>pd4m1d</name>
</geneLocation>
<evidence type="ECO:0000256" key="1">
    <source>
        <dbReference type="SAM" id="Coils"/>
    </source>
</evidence>
<dbReference type="EMBL" id="CP040822">
    <property type="protein sequence ID" value="QDL94760.1"/>
    <property type="molecule type" value="Genomic_DNA"/>
</dbReference>
<organism evidence="3 4">
    <name type="scientific">Paroceanicella profunda</name>
    <dbReference type="NCBI Taxonomy" id="2579971"/>
    <lineage>
        <taxon>Bacteria</taxon>
        <taxon>Pseudomonadati</taxon>
        <taxon>Pseudomonadota</taxon>
        <taxon>Alphaproteobacteria</taxon>
        <taxon>Rhodobacterales</taxon>
        <taxon>Paracoccaceae</taxon>
        <taxon>Paroceanicella</taxon>
    </lineage>
</organism>
<keyword evidence="1" id="KW-0175">Coiled coil</keyword>
<dbReference type="AlphaFoldDB" id="A0A5B8G428"/>
<dbReference type="KEGG" id="ppru:FDP22_23085"/>
<name>A0A5B8G428_9RHOB</name>
<dbReference type="RefSeq" id="WP_138578642.1">
    <property type="nucleotide sequence ID" value="NZ_CP040822.1"/>
</dbReference>
<keyword evidence="4" id="KW-1185">Reference proteome</keyword>
<proteinExistence type="predicted"/>
<sequence>MSRPRRQAAPRALMLVAVCFGGSLALRLTEHGEVIAAELSGHGEETVAGAPAVTPGCSPDPGANDLLAAIRDREAQLEARESELAGREQMLSVARAKIEEQIASLEDAERRLADTLSIADKAAEQDVARLVSVYETMNPKAAAQIFATMDVSFAAGFLTRMRPESAAAILAGIDADRAYAISATMAGRNARAPTQ</sequence>
<evidence type="ECO:0000313" key="4">
    <source>
        <dbReference type="Proteomes" id="UP000305888"/>
    </source>
</evidence>
<reference evidence="3 4" key="1">
    <citation type="submission" date="2019-06" db="EMBL/GenBank/DDBJ databases">
        <title>Genome sequence of Rhodobacteraceae bacterium D4M1.</title>
        <authorList>
            <person name="Cao J."/>
        </authorList>
    </citation>
    <scope>NUCLEOTIDE SEQUENCE [LARGE SCALE GENOMIC DNA]</scope>
    <source>
        <strain evidence="3 4">D4M1</strain>
        <plasmid evidence="4">pd4m1d</plasmid>
    </source>
</reference>
<feature type="coiled-coil region" evidence="1">
    <location>
        <begin position="91"/>
        <end position="125"/>
    </location>
</feature>
<evidence type="ECO:0000259" key="2">
    <source>
        <dbReference type="Pfam" id="PF03448"/>
    </source>
</evidence>
<accession>A0A5B8G428</accession>
<protein>
    <recommendedName>
        <fullName evidence="2">Magnesium transporter MgtE intracellular domain-containing protein</fullName>
    </recommendedName>
</protein>
<evidence type="ECO:0000313" key="3">
    <source>
        <dbReference type="EMBL" id="QDL94760.1"/>
    </source>
</evidence>
<gene>
    <name evidence="3" type="ORF">FDP22_23085</name>
</gene>
<dbReference type="InterPro" id="IPR006668">
    <property type="entry name" value="Mg_transptr_MgtE_intracell_dom"/>
</dbReference>